<dbReference type="EMBL" id="JAADJZ010000005">
    <property type="protein sequence ID" value="KAF2875372.1"/>
    <property type="molecule type" value="Genomic_DNA"/>
</dbReference>
<dbReference type="AlphaFoldDB" id="A0A7C8IF81"/>
<comment type="caution">
    <text evidence="1">The sequence shown here is derived from an EMBL/GenBank/DDBJ whole genome shotgun (WGS) entry which is preliminary data.</text>
</comment>
<gene>
    <name evidence="1" type="ORF">BDV95DRAFT_316121</name>
</gene>
<organism evidence="1 2">
    <name type="scientific">Massariosphaeria phaeospora</name>
    <dbReference type="NCBI Taxonomy" id="100035"/>
    <lineage>
        <taxon>Eukaryota</taxon>
        <taxon>Fungi</taxon>
        <taxon>Dikarya</taxon>
        <taxon>Ascomycota</taxon>
        <taxon>Pezizomycotina</taxon>
        <taxon>Dothideomycetes</taxon>
        <taxon>Pleosporomycetidae</taxon>
        <taxon>Pleosporales</taxon>
        <taxon>Pleosporales incertae sedis</taxon>
        <taxon>Massariosphaeria</taxon>
    </lineage>
</organism>
<proteinExistence type="predicted"/>
<evidence type="ECO:0000313" key="1">
    <source>
        <dbReference type="EMBL" id="KAF2875372.1"/>
    </source>
</evidence>
<protein>
    <submittedName>
        <fullName evidence="1">Uncharacterized protein</fullName>
    </submittedName>
</protein>
<accession>A0A7C8IF81</accession>
<keyword evidence="2" id="KW-1185">Reference proteome</keyword>
<dbReference type="Proteomes" id="UP000481861">
    <property type="component" value="Unassembled WGS sequence"/>
</dbReference>
<sequence>MARIRPLNSSTKHFGIACLVSAHICLGALAGVLGLPFVGQELDDIREVQLKMGLSGMDGLEERERQRERGRIMGAGPNERSFSCLVTESRFACLDAWRNWRMRAWMLAPFTALRVSRRALSSAARKILRWHYALLNHSRGRLS</sequence>
<name>A0A7C8IF81_9PLEO</name>
<reference evidence="1 2" key="1">
    <citation type="submission" date="2020-01" db="EMBL/GenBank/DDBJ databases">
        <authorList>
            <consortium name="DOE Joint Genome Institute"/>
            <person name="Haridas S."/>
            <person name="Albert R."/>
            <person name="Binder M."/>
            <person name="Bloem J."/>
            <person name="Labutti K."/>
            <person name="Salamov A."/>
            <person name="Andreopoulos B."/>
            <person name="Baker S.E."/>
            <person name="Barry K."/>
            <person name="Bills G."/>
            <person name="Bluhm B.H."/>
            <person name="Cannon C."/>
            <person name="Castanera R."/>
            <person name="Culley D.E."/>
            <person name="Daum C."/>
            <person name="Ezra D."/>
            <person name="Gonzalez J.B."/>
            <person name="Henrissat B."/>
            <person name="Kuo A."/>
            <person name="Liang C."/>
            <person name="Lipzen A."/>
            <person name="Lutzoni F."/>
            <person name="Magnuson J."/>
            <person name="Mondo S."/>
            <person name="Nolan M."/>
            <person name="Ohm R."/>
            <person name="Pangilinan J."/>
            <person name="Park H.-J.H."/>
            <person name="Ramirez L."/>
            <person name="Alfaro M."/>
            <person name="Sun H."/>
            <person name="Tritt A."/>
            <person name="Yoshinaga Y."/>
            <person name="Zwiers L.-H.L."/>
            <person name="Turgeon B.G."/>
            <person name="Goodwin S.B."/>
            <person name="Spatafora J.W."/>
            <person name="Crous P.W."/>
            <person name="Grigoriev I.V."/>
        </authorList>
    </citation>
    <scope>NUCLEOTIDE SEQUENCE [LARGE SCALE GENOMIC DNA]</scope>
    <source>
        <strain evidence="1 2">CBS 611.86</strain>
    </source>
</reference>
<evidence type="ECO:0000313" key="2">
    <source>
        <dbReference type="Proteomes" id="UP000481861"/>
    </source>
</evidence>